<dbReference type="Pfam" id="PF08863">
    <property type="entry name" value="YolD"/>
    <property type="match status" value="1"/>
</dbReference>
<dbReference type="Proteomes" id="UP001596143">
    <property type="component" value="Unassembled WGS sequence"/>
</dbReference>
<dbReference type="EMBL" id="JBHSPF010000015">
    <property type="protein sequence ID" value="MFC5627928.1"/>
    <property type="molecule type" value="Genomic_DNA"/>
</dbReference>
<protein>
    <submittedName>
        <fullName evidence="1">YolD-like family protein</fullName>
    </submittedName>
</protein>
<evidence type="ECO:0000313" key="2">
    <source>
        <dbReference type="Proteomes" id="UP001596143"/>
    </source>
</evidence>
<proteinExistence type="predicted"/>
<organism evidence="1 2">
    <name type="scientific">Aliibacillus thermotolerans</name>
    <dbReference type="NCBI Taxonomy" id="1834418"/>
    <lineage>
        <taxon>Bacteria</taxon>
        <taxon>Bacillati</taxon>
        <taxon>Bacillota</taxon>
        <taxon>Bacilli</taxon>
        <taxon>Bacillales</taxon>
        <taxon>Bacillaceae</taxon>
        <taxon>Aliibacillus</taxon>
    </lineage>
</organism>
<comment type="caution">
    <text evidence="1">The sequence shown here is derived from an EMBL/GenBank/DDBJ whole genome shotgun (WGS) entry which is preliminary data.</text>
</comment>
<sequence>MKEQYLQRGNKLWEGSRMFLPEHKQALIDWQKEQQKVTKPILDEQELDVLNRTLHTALVQQASLRITYYEEGHLLEIVGYVDKFFESRKELRIVDVSEQIHHLQIDNIIQFAWTSLDEYGEKGVGSRD</sequence>
<dbReference type="InterPro" id="IPR014962">
    <property type="entry name" value="YolD"/>
</dbReference>
<reference evidence="2" key="1">
    <citation type="journal article" date="2019" name="Int. J. Syst. Evol. Microbiol.">
        <title>The Global Catalogue of Microorganisms (GCM) 10K type strain sequencing project: providing services to taxonomists for standard genome sequencing and annotation.</title>
        <authorList>
            <consortium name="The Broad Institute Genomics Platform"/>
            <consortium name="The Broad Institute Genome Sequencing Center for Infectious Disease"/>
            <person name="Wu L."/>
            <person name="Ma J."/>
        </authorList>
    </citation>
    <scope>NUCLEOTIDE SEQUENCE [LARGE SCALE GENOMIC DNA]</scope>
    <source>
        <strain evidence="2">CGMCC 1.15790</strain>
    </source>
</reference>
<dbReference type="PANTHER" id="PTHR40051:SF1">
    <property type="entry name" value="YOLD-LIKE FAMILY PROTEIN"/>
    <property type="match status" value="1"/>
</dbReference>
<name>A0ABW0U3E6_9BACI</name>
<keyword evidence="2" id="KW-1185">Reference proteome</keyword>
<accession>A0ABW0U3E6</accession>
<dbReference type="RefSeq" id="WP_270896162.1">
    <property type="nucleotide sequence ID" value="NZ_JBHSPF010000015.1"/>
</dbReference>
<evidence type="ECO:0000313" key="1">
    <source>
        <dbReference type="EMBL" id="MFC5627928.1"/>
    </source>
</evidence>
<dbReference type="PANTHER" id="PTHR40051">
    <property type="entry name" value="IG HYPOTHETICAL 15966"/>
    <property type="match status" value="1"/>
</dbReference>
<gene>
    <name evidence="1" type="ORF">ACFPTR_03330</name>
</gene>